<keyword evidence="5" id="KW-1185">Reference proteome</keyword>
<dbReference type="InterPro" id="IPR011049">
    <property type="entry name" value="Serralysin-like_metalloprot_C"/>
</dbReference>
<sequence>MSNVMFTVGMPTYDWNALYRSALQSGVFNVTDNSPQTSISLTTGTTVLVISGIDLRADAARNMTSGDITGLVVFSDGQEVARIENFVTAGSYTDLQTILTEFDNPAPNEGVIGFALANLLLMEPIDVAGSADRDVFGSSIVGGDTVALNEGNDAYILDTPAAAVTLDGGSGNDFLQMGFQRTNGVVIDFGTGEVIERATLNLLANFTSFESGRGSQFDDEFYGADIEGDGYFIEASLGNDNYYMHGDSYVRVSYRFFFEQTGIAGGIDANLGTGIVIKPGAGGTDRLFGIDTLQGTNYDDVFYGSVFNNEFEGMDGADTINGSGGYDRVNYSAELGSRGVFVNLSDSSANGAVTGSGGVTVAAHAALDSYGNTDSLISIERIVGTDLNDRIIGDSTDNRFWGEDGNDRLYGHEGHDRLYGGDGNDFLYGGDGDDDLFGGLRNDTIYGEAGDDFIAAGEGHDFINAGSGNFDFIAGSAGNDTIDGDAGYDMYAFDNYDRNRDANGDGNSIEHGGDKITVTLENGVGSGSITGYFGVNPAFAAPRKLALNQTFSNLERIRGTEGRDTFIVGTGFSNTADTNDSFDDPIRSGAGVFEFVGGKGIDTFADANLTGLAMINYDEEKWAHPEFDENNGDWGDHGEMGVVVNLSADNRNIAGFGFVGAGRALDTWGDYDVINGITAFQLTEADDLLLAGQDGVAVRGRGGNDSFTGGDGADQFSGGDGDDIATGGSGNDDLNGDDGNDVLSGGAGRDHLSGQSGNDVLSGDDGNDNLNGDDGDDRLHGGNGHDDVNGGSGNDQLYGDSGNDYLYGDDGDDLIDGGVGDDDLNGGNGKDTIFGGLGNDRVRGQGDNDTLIGDRGHDRIDGDDGDDNIHGDDDASQDTAGGNDTLFGGHGNDLIYGGFGHDRIEGDDGDDIVYGGFGHDEINGGYDHDTIYGENGEDQLFGGSGDDRIDGGMSDDAVQGGEGNDTLFGGAGNDDLYGGNGDDILEGGAGQDFLGGGLGNDIFVLGSEAEGMDTIWDEGGIDLVTSTISRSIANLQQIENLTLLGTGVADATGNYLDNVITGNDKANTIWGADGNDTLFGLDGADTILGGGGDDWISGGLRRDVLSGEGGDDTFAFALIEDAGVYGQRDVITDFSQVLGNRDLFDLEGIDASTLVAGNDAFSFNAIKGAGFSGAGSLTWTQQVAQNRTLIMGDVDGDGSADFHIELTGLITLTTDDFLL</sequence>
<dbReference type="PRINTS" id="PR00313">
    <property type="entry name" value="CABNDNGRPT"/>
</dbReference>
<protein>
    <recommendedName>
        <fullName evidence="6">Peptidase M10 serralysin C-terminal domain-containing protein</fullName>
    </recommendedName>
</protein>
<dbReference type="PROSITE" id="PS00330">
    <property type="entry name" value="HEMOLYSIN_CALCIUM"/>
    <property type="match status" value="12"/>
</dbReference>
<dbReference type="Proteomes" id="UP000678281">
    <property type="component" value="Unassembled WGS sequence"/>
</dbReference>
<comment type="subcellular location">
    <subcellularLocation>
        <location evidence="1">Secreted</location>
    </subcellularLocation>
</comment>
<evidence type="ECO:0000313" key="5">
    <source>
        <dbReference type="Proteomes" id="UP000678281"/>
    </source>
</evidence>
<keyword evidence="2" id="KW-0964">Secreted</keyword>
<dbReference type="InterPro" id="IPR050557">
    <property type="entry name" value="RTX_toxin/Mannuronan_C5-epim"/>
</dbReference>
<dbReference type="InterPro" id="IPR018511">
    <property type="entry name" value="Hemolysin-typ_Ca-bd_CS"/>
</dbReference>
<dbReference type="AlphaFoldDB" id="A0A942IEZ4"/>
<dbReference type="Pfam" id="PF00353">
    <property type="entry name" value="HemolysinCabind"/>
    <property type="match status" value="13"/>
</dbReference>
<dbReference type="RefSeq" id="WP_212659867.1">
    <property type="nucleotide sequence ID" value="NZ_JAGXTP010000003.1"/>
</dbReference>
<dbReference type="Gene3D" id="2.150.10.10">
    <property type="entry name" value="Serralysin-like metalloprotease, C-terminal"/>
    <property type="match status" value="8"/>
</dbReference>
<feature type="compositionally biased region" description="Acidic residues" evidence="3">
    <location>
        <begin position="765"/>
        <end position="776"/>
    </location>
</feature>
<dbReference type="InterPro" id="IPR001343">
    <property type="entry name" value="Hemolysn_Ca-bd"/>
</dbReference>
<evidence type="ECO:0008006" key="6">
    <source>
        <dbReference type="Google" id="ProtNLM"/>
    </source>
</evidence>
<feature type="compositionally biased region" description="Basic and acidic residues" evidence="3">
    <location>
        <begin position="777"/>
        <end position="788"/>
    </location>
</feature>
<dbReference type="PANTHER" id="PTHR38340">
    <property type="entry name" value="S-LAYER PROTEIN"/>
    <property type="match status" value="1"/>
</dbReference>
<feature type="compositionally biased region" description="Low complexity" evidence="3">
    <location>
        <begin position="794"/>
        <end position="806"/>
    </location>
</feature>
<dbReference type="GO" id="GO:0005576">
    <property type="term" value="C:extracellular region"/>
    <property type="evidence" value="ECO:0007669"/>
    <property type="project" value="UniProtKB-SubCell"/>
</dbReference>
<reference evidence="4" key="1">
    <citation type="submission" date="2021-04" db="EMBL/GenBank/DDBJ databases">
        <title>Devosia litorisediminis sp. nov., isolated from a sand dune.</title>
        <authorList>
            <person name="Park S."/>
            <person name="Yoon J.-H."/>
        </authorList>
    </citation>
    <scope>NUCLEOTIDE SEQUENCE</scope>
    <source>
        <strain evidence="4">BSSL-BM10</strain>
    </source>
</reference>
<gene>
    <name evidence="4" type="ORF">KD146_16185</name>
</gene>
<comment type="caution">
    <text evidence="4">The sequence shown here is derived from an EMBL/GenBank/DDBJ whole genome shotgun (WGS) entry which is preliminary data.</text>
</comment>
<dbReference type="PANTHER" id="PTHR38340:SF1">
    <property type="entry name" value="S-LAYER PROTEIN"/>
    <property type="match status" value="1"/>
</dbReference>
<dbReference type="EMBL" id="JAGXTP010000003">
    <property type="protein sequence ID" value="MBS3850239.1"/>
    <property type="molecule type" value="Genomic_DNA"/>
</dbReference>
<feature type="region of interest" description="Disordered" evidence="3">
    <location>
        <begin position="834"/>
        <end position="886"/>
    </location>
</feature>
<dbReference type="GO" id="GO:0005509">
    <property type="term" value="F:calcium ion binding"/>
    <property type="evidence" value="ECO:0007669"/>
    <property type="project" value="InterPro"/>
</dbReference>
<name>A0A942IEZ4_9HYPH</name>
<feature type="compositionally biased region" description="Basic and acidic residues" evidence="3">
    <location>
        <begin position="840"/>
        <end position="873"/>
    </location>
</feature>
<proteinExistence type="predicted"/>
<evidence type="ECO:0000313" key="4">
    <source>
        <dbReference type="EMBL" id="MBS3850239.1"/>
    </source>
</evidence>
<evidence type="ECO:0000256" key="1">
    <source>
        <dbReference type="ARBA" id="ARBA00004613"/>
    </source>
</evidence>
<evidence type="ECO:0000256" key="2">
    <source>
        <dbReference type="ARBA" id="ARBA00022525"/>
    </source>
</evidence>
<dbReference type="SUPFAM" id="SSF51120">
    <property type="entry name" value="beta-Roll"/>
    <property type="match status" value="5"/>
</dbReference>
<organism evidence="4 5">
    <name type="scientific">Devosia litorisediminis</name>
    <dbReference type="NCBI Taxonomy" id="2829817"/>
    <lineage>
        <taxon>Bacteria</taxon>
        <taxon>Pseudomonadati</taxon>
        <taxon>Pseudomonadota</taxon>
        <taxon>Alphaproteobacteria</taxon>
        <taxon>Hyphomicrobiales</taxon>
        <taxon>Devosiaceae</taxon>
        <taxon>Devosia</taxon>
    </lineage>
</organism>
<accession>A0A942IEZ4</accession>
<evidence type="ECO:0000256" key="3">
    <source>
        <dbReference type="SAM" id="MobiDB-lite"/>
    </source>
</evidence>
<feature type="region of interest" description="Disordered" evidence="3">
    <location>
        <begin position="701"/>
        <end position="810"/>
    </location>
</feature>